<evidence type="ECO:0008006" key="4">
    <source>
        <dbReference type="Google" id="ProtNLM"/>
    </source>
</evidence>
<protein>
    <recommendedName>
        <fullName evidence="4">ABM domain-containing protein</fullName>
    </recommendedName>
</protein>
<comment type="caution">
    <text evidence="2">The sequence shown here is derived from an EMBL/GenBank/DDBJ whole genome shotgun (WGS) entry which is preliminary data.</text>
</comment>
<feature type="chain" id="PRO_5040982095" description="ABM domain-containing protein" evidence="1">
    <location>
        <begin position="24"/>
        <end position="122"/>
    </location>
</feature>
<dbReference type="OrthoDB" id="1453400at2"/>
<organism evidence="2 3">
    <name type="scientific">Hydrogenophaga taeniospiralis CCUG 15921</name>
    <dbReference type="NCBI Taxonomy" id="1281780"/>
    <lineage>
        <taxon>Bacteria</taxon>
        <taxon>Pseudomonadati</taxon>
        <taxon>Pseudomonadota</taxon>
        <taxon>Betaproteobacteria</taxon>
        <taxon>Burkholderiales</taxon>
        <taxon>Comamonadaceae</taxon>
        <taxon>Hydrogenophaga</taxon>
    </lineage>
</organism>
<dbReference type="RefSeq" id="WP_068172322.1">
    <property type="nucleotide sequence ID" value="NZ_AOGK01000010.1"/>
</dbReference>
<evidence type="ECO:0000313" key="2">
    <source>
        <dbReference type="EMBL" id="MDG5976033.1"/>
    </source>
</evidence>
<dbReference type="InterPro" id="IPR011008">
    <property type="entry name" value="Dimeric_a/b-barrel"/>
</dbReference>
<dbReference type="Gene3D" id="3.30.70.100">
    <property type="match status" value="1"/>
</dbReference>
<evidence type="ECO:0000313" key="3">
    <source>
        <dbReference type="Proteomes" id="UP001152876"/>
    </source>
</evidence>
<gene>
    <name evidence="2" type="ORF">H010_12264</name>
</gene>
<dbReference type="AlphaFoldDB" id="A0A9X4P4C9"/>
<keyword evidence="3" id="KW-1185">Reference proteome</keyword>
<accession>A0A9X4P4C9</accession>
<sequence length="122" mass="13001">MSPWKFLLSSALSATFAVQPALAAGQSGSVIEVVTFKLKAGVAASEFAPIDKAVEREHVAQQPGFVSRESAHGAGGEWLVIVHWRSAKDADASMATFEKAPAAAAFMSKIEASTMSMKRYER</sequence>
<dbReference type="EMBL" id="AOGK01000010">
    <property type="protein sequence ID" value="MDG5976033.1"/>
    <property type="molecule type" value="Genomic_DNA"/>
</dbReference>
<dbReference type="SUPFAM" id="SSF54909">
    <property type="entry name" value="Dimeric alpha+beta barrel"/>
    <property type="match status" value="1"/>
</dbReference>
<name>A0A9X4P4C9_9BURK</name>
<keyword evidence="1" id="KW-0732">Signal</keyword>
<evidence type="ECO:0000256" key="1">
    <source>
        <dbReference type="SAM" id="SignalP"/>
    </source>
</evidence>
<dbReference type="Proteomes" id="UP001152876">
    <property type="component" value="Unassembled WGS sequence"/>
</dbReference>
<feature type="signal peptide" evidence="1">
    <location>
        <begin position="1"/>
        <end position="23"/>
    </location>
</feature>
<reference evidence="2" key="1">
    <citation type="submission" date="2013-01" db="EMBL/GenBank/DDBJ databases">
        <title>Genome draft of Hydrogenophaga taeniospiralis 2K1.</title>
        <authorList>
            <person name="Gomila M."/>
            <person name="Lalucat J."/>
        </authorList>
    </citation>
    <scope>NUCLEOTIDE SEQUENCE</scope>
    <source>
        <strain evidence="2">CCUG 15921</strain>
    </source>
</reference>
<proteinExistence type="predicted"/>